<dbReference type="InterPro" id="IPR007863">
    <property type="entry name" value="Peptidase_M16_C"/>
</dbReference>
<dbReference type="PANTHER" id="PTHR11851">
    <property type="entry name" value="METALLOPROTEASE"/>
    <property type="match status" value="1"/>
</dbReference>
<dbReference type="AlphaFoldDB" id="A0A1H9JNU0"/>
<evidence type="ECO:0000259" key="1">
    <source>
        <dbReference type="Pfam" id="PF05193"/>
    </source>
</evidence>
<proteinExistence type="predicted"/>
<accession>A0A1H9JNU0</accession>
<sequence length="454" mass="50872">MQQIKTTNRLKKTGPPIHQATIPALLPVQRWTLNNGLPVVAMGGVEAPVLRVEMIWNAGRPFEPRPLLAGPTNDLLAEGTRQHSAAELESFFEQFGTRLVLPDLMDTGNLALATIHRRMDEVLPVMAEVIAEPAFDEASFKRFLRRRKQRLREGLSDNDTLAYRLITEAVFGSEHPYGYNGYPDLYDSLQLEDIRAFHQSHFHAGNGTLLVIGNINEAVKRSLENTFGQLPAGPAAMVNTPLASAVKPTTIQLHRPKAQQSMIRRGRRGVHIQHPDYPGLVVLDTIFGGYFGSRLMKNIREEKGYTYGIESDLDTYRLDGSFGVSADVANENLENVRREIDLEARKLRQDLIPDQELNMVRAYLGGSISMELDGPFGHAFRYRSAIIKDYEPIDFLARLEDTIHHITANELRELAERYLSPGDDWEIIVGGGDKIEGARSLTLEQVSRPLGETT</sequence>
<keyword evidence="3" id="KW-1185">Reference proteome</keyword>
<dbReference type="RefSeq" id="WP_090170214.1">
    <property type="nucleotide sequence ID" value="NZ_FOFB01000018.1"/>
</dbReference>
<dbReference type="PANTHER" id="PTHR11851:SF224">
    <property type="entry name" value="PROCESSING PROTEASE"/>
    <property type="match status" value="1"/>
</dbReference>
<dbReference type="STRING" id="478744.SAMN05444359_1185"/>
<evidence type="ECO:0000313" key="3">
    <source>
        <dbReference type="Proteomes" id="UP000199021"/>
    </source>
</evidence>
<dbReference type="EMBL" id="FOFB01000018">
    <property type="protein sequence ID" value="SEQ88522.1"/>
    <property type="molecule type" value="Genomic_DNA"/>
</dbReference>
<name>A0A1H9JNU0_9BACT</name>
<reference evidence="3" key="1">
    <citation type="submission" date="2016-10" db="EMBL/GenBank/DDBJ databases">
        <authorList>
            <person name="Varghese N."/>
            <person name="Submissions S."/>
        </authorList>
    </citation>
    <scope>NUCLEOTIDE SEQUENCE [LARGE SCALE GENOMIC DNA]</scope>
    <source>
        <strain evidence="3">DSM 24740</strain>
    </source>
</reference>
<dbReference type="SUPFAM" id="SSF63411">
    <property type="entry name" value="LuxS/MPP-like metallohydrolase"/>
    <property type="match status" value="2"/>
</dbReference>
<dbReference type="InParanoid" id="A0A1H9JNU0"/>
<dbReference type="InterPro" id="IPR011249">
    <property type="entry name" value="Metalloenz_LuxS/M16"/>
</dbReference>
<dbReference type="Gene3D" id="3.30.830.10">
    <property type="entry name" value="Metalloenzyme, LuxS/M16 peptidase-like"/>
    <property type="match status" value="2"/>
</dbReference>
<dbReference type="OrthoDB" id="9811314at2"/>
<dbReference type="InterPro" id="IPR050361">
    <property type="entry name" value="MPP/UQCRC_Complex"/>
</dbReference>
<feature type="domain" description="Peptidase M16 C-terminal" evidence="1">
    <location>
        <begin position="188"/>
        <end position="362"/>
    </location>
</feature>
<dbReference type="Proteomes" id="UP000199021">
    <property type="component" value="Unassembled WGS sequence"/>
</dbReference>
<gene>
    <name evidence="2" type="ORF">SAMN05444359_1185</name>
</gene>
<protein>
    <submittedName>
        <fullName evidence="2">Predicted Zn-dependent peptidase</fullName>
    </submittedName>
</protein>
<dbReference type="Pfam" id="PF05193">
    <property type="entry name" value="Peptidase_M16_C"/>
    <property type="match status" value="1"/>
</dbReference>
<organism evidence="2 3">
    <name type="scientific">Neolewinella agarilytica</name>
    <dbReference type="NCBI Taxonomy" id="478744"/>
    <lineage>
        <taxon>Bacteria</taxon>
        <taxon>Pseudomonadati</taxon>
        <taxon>Bacteroidota</taxon>
        <taxon>Saprospiria</taxon>
        <taxon>Saprospirales</taxon>
        <taxon>Lewinellaceae</taxon>
        <taxon>Neolewinella</taxon>
    </lineage>
</organism>
<evidence type="ECO:0000313" key="2">
    <source>
        <dbReference type="EMBL" id="SEQ88522.1"/>
    </source>
</evidence>
<dbReference type="GO" id="GO:0046872">
    <property type="term" value="F:metal ion binding"/>
    <property type="evidence" value="ECO:0007669"/>
    <property type="project" value="InterPro"/>
</dbReference>